<dbReference type="InterPro" id="IPR023210">
    <property type="entry name" value="NADP_OxRdtase_dom"/>
</dbReference>
<evidence type="ECO:0000313" key="9">
    <source>
        <dbReference type="EMBL" id="WWC64348.1"/>
    </source>
</evidence>
<dbReference type="InterPro" id="IPR044494">
    <property type="entry name" value="AKR3C2/3"/>
</dbReference>
<dbReference type="InterPro" id="IPR018170">
    <property type="entry name" value="Aldo/ket_reductase_CS"/>
</dbReference>
<evidence type="ECO:0000256" key="6">
    <source>
        <dbReference type="PIRSR" id="PIRSR000097-3"/>
    </source>
</evidence>
<dbReference type="PANTHER" id="PTHR43827:SF3">
    <property type="entry name" value="NADP-DEPENDENT OXIDOREDUCTASE DOMAIN-CONTAINING PROTEIN"/>
    <property type="match status" value="1"/>
</dbReference>
<evidence type="ECO:0000256" key="4">
    <source>
        <dbReference type="PIRSR" id="PIRSR000097-1"/>
    </source>
</evidence>
<keyword evidence="2" id="KW-0521">NADP</keyword>
<dbReference type="EMBL" id="KI894034">
    <property type="protein sequence ID" value="OBR82802.1"/>
    <property type="molecule type" value="Genomic_DNA"/>
</dbReference>
<evidence type="ECO:0000256" key="5">
    <source>
        <dbReference type="PIRSR" id="PIRSR000097-2"/>
    </source>
</evidence>
<organism evidence="8">
    <name type="scientific">Kwoniella dejecticola CBS 10117</name>
    <dbReference type="NCBI Taxonomy" id="1296121"/>
    <lineage>
        <taxon>Eukaryota</taxon>
        <taxon>Fungi</taxon>
        <taxon>Dikarya</taxon>
        <taxon>Basidiomycota</taxon>
        <taxon>Agaricomycotina</taxon>
        <taxon>Tremellomycetes</taxon>
        <taxon>Tremellales</taxon>
        <taxon>Cryptococcaceae</taxon>
        <taxon>Kwoniella</taxon>
    </lineage>
</organism>
<dbReference type="GO" id="GO:0016652">
    <property type="term" value="F:oxidoreductase activity, acting on NAD(P)H as acceptor"/>
    <property type="evidence" value="ECO:0007669"/>
    <property type="project" value="InterPro"/>
</dbReference>
<dbReference type="EMBL" id="CP144538">
    <property type="protein sequence ID" value="WWC64348.1"/>
    <property type="molecule type" value="Genomic_DNA"/>
</dbReference>
<evidence type="ECO:0000256" key="3">
    <source>
        <dbReference type="ARBA" id="ARBA00023002"/>
    </source>
</evidence>
<gene>
    <name evidence="8" type="ORF">I303_06359</name>
    <name evidence="9" type="ORF">I303_106958</name>
</gene>
<reference evidence="8" key="1">
    <citation type="submission" date="2013-07" db="EMBL/GenBank/DDBJ databases">
        <title>The Genome Sequence of Cryptococcus dejecticola CBS10117.</title>
        <authorList>
            <consortium name="The Broad Institute Genome Sequencing Platform"/>
            <person name="Cuomo C."/>
            <person name="Litvintseva A."/>
            <person name="Chen Y."/>
            <person name="Heitman J."/>
            <person name="Sun S."/>
            <person name="Springer D."/>
            <person name="Dromer F."/>
            <person name="Young S.K."/>
            <person name="Zeng Q."/>
            <person name="Gargeya S."/>
            <person name="Fitzgerald M."/>
            <person name="Abouelleil A."/>
            <person name="Alvarado L."/>
            <person name="Berlin A.M."/>
            <person name="Chapman S.B."/>
            <person name="Dewar J."/>
            <person name="Goldberg J."/>
            <person name="Griggs A."/>
            <person name="Gujja S."/>
            <person name="Hansen M."/>
            <person name="Howarth C."/>
            <person name="Imamovic A."/>
            <person name="Larimer J."/>
            <person name="McCowan C."/>
            <person name="Murphy C."/>
            <person name="Pearson M."/>
            <person name="Priest M."/>
            <person name="Roberts A."/>
            <person name="Saif S."/>
            <person name="Shea T."/>
            <person name="Sykes S."/>
            <person name="Wortman J."/>
            <person name="Nusbaum C."/>
            <person name="Birren B."/>
        </authorList>
    </citation>
    <scope>NUCLEOTIDE SEQUENCE [LARGE SCALE GENOMIC DNA]</scope>
    <source>
        <strain evidence="8">CBS 10117</strain>
    </source>
</reference>
<dbReference type="KEGG" id="kdj:28970058"/>
<accession>A0A1A5ZYB3</accession>
<dbReference type="AlphaFoldDB" id="A0A1A5ZYB3"/>
<dbReference type="CDD" id="cd19120">
    <property type="entry name" value="AKR_AKR3C2-3"/>
    <property type="match status" value="1"/>
</dbReference>
<evidence type="ECO:0000313" key="10">
    <source>
        <dbReference type="Proteomes" id="UP000078595"/>
    </source>
</evidence>
<dbReference type="InterPro" id="IPR020471">
    <property type="entry name" value="AKR"/>
</dbReference>
<sequence>MPWETIELNDGTKIPGIAFGTAGRAGHIVESVSLALGAGFTSIDTAQNYGSEGAVGKAIKESGLLRDHLYVETKRSGLKSENASITDSLKQLGVDYVDLYLIHNPRWIPEGVDGIPTVWARLEHFRKMGRTRSIGVSNFDIEHLEKLLQHSSVRPAVNQIEFHSCILAKQEKLVQYCRDRDIVVQGYSPRLPLWWYGTESAIVQVVKLIASEREVPEERVLVVWSRAKGVIPITTSTSRTDIASFVAAGDLELSREEIQAIDDAGYRAQDTSAAPNLEESS</sequence>
<dbReference type="Proteomes" id="UP000078595">
    <property type="component" value="Chromosome 9"/>
</dbReference>
<dbReference type="PRINTS" id="PR00069">
    <property type="entry name" value="ALDKETRDTASE"/>
</dbReference>
<reference evidence="9" key="2">
    <citation type="submission" date="2013-07" db="EMBL/GenBank/DDBJ databases">
        <authorList>
            <consortium name="The Broad Institute Genome Sequencing Platform"/>
            <person name="Cuomo C."/>
            <person name="Litvintseva A."/>
            <person name="Chen Y."/>
            <person name="Heitman J."/>
            <person name="Sun S."/>
            <person name="Springer D."/>
            <person name="Dromer F."/>
            <person name="Young S.K."/>
            <person name="Zeng Q."/>
            <person name="Gargeya S."/>
            <person name="Fitzgerald M."/>
            <person name="Abouelleil A."/>
            <person name="Alvarado L."/>
            <person name="Berlin A.M."/>
            <person name="Chapman S.B."/>
            <person name="Dewar J."/>
            <person name="Goldberg J."/>
            <person name="Griggs A."/>
            <person name="Gujja S."/>
            <person name="Hansen M."/>
            <person name="Howarth C."/>
            <person name="Imamovic A."/>
            <person name="Larimer J."/>
            <person name="McCowan C."/>
            <person name="Murphy C."/>
            <person name="Pearson M."/>
            <person name="Priest M."/>
            <person name="Roberts A."/>
            <person name="Saif S."/>
            <person name="Shea T."/>
            <person name="Sykes S."/>
            <person name="Wortman J."/>
            <person name="Nusbaum C."/>
            <person name="Birren B."/>
        </authorList>
    </citation>
    <scope>NUCLEOTIDE SEQUENCE</scope>
    <source>
        <strain evidence="9">CBS 10117</strain>
    </source>
</reference>
<dbReference type="VEuPathDB" id="FungiDB:I303_06359"/>
<feature type="domain" description="NADP-dependent oxidoreductase" evidence="7">
    <location>
        <begin position="29"/>
        <end position="189"/>
    </location>
</feature>
<dbReference type="GeneID" id="28970058"/>
<dbReference type="Gene3D" id="3.20.20.100">
    <property type="entry name" value="NADP-dependent oxidoreductase domain"/>
    <property type="match status" value="1"/>
</dbReference>
<reference evidence="9" key="3">
    <citation type="submission" date="2024-02" db="EMBL/GenBank/DDBJ databases">
        <title>Comparative genomics of Cryptococcus and Kwoniella reveals pathogenesis evolution and contrasting modes of karyotype evolution via chromosome fusion or intercentromeric recombination.</title>
        <authorList>
            <person name="Coelho M.A."/>
            <person name="David-Palma M."/>
            <person name="Shea T."/>
            <person name="Bowers K."/>
            <person name="McGinley-Smith S."/>
            <person name="Mohammad A.W."/>
            <person name="Gnirke A."/>
            <person name="Yurkov A.M."/>
            <person name="Nowrousian M."/>
            <person name="Sun S."/>
            <person name="Cuomo C.A."/>
            <person name="Heitman J."/>
        </authorList>
    </citation>
    <scope>NUCLEOTIDE SEQUENCE</scope>
    <source>
        <strain evidence="9">CBS 10117</strain>
    </source>
</reference>
<dbReference type="RefSeq" id="XP_018260644.1">
    <property type="nucleotide sequence ID" value="XM_018409641.1"/>
</dbReference>
<evidence type="ECO:0000256" key="2">
    <source>
        <dbReference type="ARBA" id="ARBA00022857"/>
    </source>
</evidence>
<keyword evidence="10" id="KW-1185">Reference proteome</keyword>
<dbReference type="PROSITE" id="PS00062">
    <property type="entry name" value="ALDOKETO_REDUCTASE_2"/>
    <property type="match status" value="1"/>
</dbReference>
<comment type="similarity">
    <text evidence="1">Belongs to the aldo/keto reductase family.</text>
</comment>
<feature type="active site" description="Proton donor" evidence="4">
    <location>
        <position position="49"/>
    </location>
</feature>
<keyword evidence="3" id="KW-0560">Oxidoreductase</keyword>
<dbReference type="InterPro" id="IPR036812">
    <property type="entry name" value="NAD(P)_OxRdtase_dom_sf"/>
</dbReference>
<evidence type="ECO:0000259" key="7">
    <source>
        <dbReference type="Pfam" id="PF00248"/>
    </source>
</evidence>
<dbReference type="SUPFAM" id="SSF51430">
    <property type="entry name" value="NAD(P)-linked oxidoreductase"/>
    <property type="match status" value="1"/>
</dbReference>
<feature type="binding site" evidence="5">
    <location>
        <position position="103"/>
    </location>
    <ligand>
        <name>substrate</name>
    </ligand>
</feature>
<protein>
    <recommendedName>
        <fullName evidence="7">NADP-dependent oxidoreductase domain-containing protein</fullName>
    </recommendedName>
</protein>
<feature type="site" description="Lowers pKa of active site Tyr" evidence="6">
    <location>
        <position position="74"/>
    </location>
</feature>
<dbReference type="GO" id="GO:0016616">
    <property type="term" value="F:oxidoreductase activity, acting on the CH-OH group of donors, NAD or NADP as acceptor"/>
    <property type="evidence" value="ECO:0007669"/>
    <property type="project" value="UniProtKB-ARBA"/>
</dbReference>
<name>A0A1A5ZYB3_9TREE</name>
<dbReference type="Pfam" id="PF00248">
    <property type="entry name" value="Aldo_ket_red"/>
    <property type="match status" value="1"/>
</dbReference>
<dbReference type="PIRSF" id="PIRSF000097">
    <property type="entry name" value="AKR"/>
    <property type="match status" value="1"/>
</dbReference>
<evidence type="ECO:0000256" key="1">
    <source>
        <dbReference type="ARBA" id="ARBA00007905"/>
    </source>
</evidence>
<dbReference type="STRING" id="1296121.A0A1A5ZYB3"/>
<proteinExistence type="inferred from homology"/>
<evidence type="ECO:0000313" key="8">
    <source>
        <dbReference type="EMBL" id="OBR82802.1"/>
    </source>
</evidence>
<dbReference type="OrthoDB" id="416253at2759"/>
<dbReference type="PANTHER" id="PTHR43827">
    <property type="entry name" value="2,5-DIKETO-D-GLUCONIC ACID REDUCTASE"/>
    <property type="match status" value="1"/>
</dbReference>